<dbReference type="InterPro" id="IPR006059">
    <property type="entry name" value="SBP"/>
</dbReference>
<name>A0A2K4ZM62_9FIRM</name>
<evidence type="ECO:0000313" key="8">
    <source>
        <dbReference type="EMBL" id="SOY31573.1"/>
    </source>
</evidence>
<gene>
    <name evidence="8" type="primary">lipO_22</name>
    <name evidence="8" type="ORF">AMURIS_04317</name>
</gene>
<keyword evidence="1" id="KW-1003">Cell membrane</keyword>
<proteinExistence type="predicted"/>
<evidence type="ECO:0000313" key="9">
    <source>
        <dbReference type="Proteomes" id="UP000236311"/>
    </source>
</evidence>
<feature type="region of interest" description="Disordered" evidence="6">
    <location>
        <begin position="28"/>
        <end position="74"/>
    </location>
</feature>
<keyword evidence="9" id="KW-1185">Reference proteome</keyword>
<dbReference type="AlphaFoldDB" id="A0A2K4ZM62"/>
<dbReference type="PANTHER" id="PTHR43649">
    <property type="entry name" value="ARABINOSE-BINDING PROTEIN-RELATED"/>
    <property type="match status" value="1"/>
</dbReference>
<protein>
    <submittedName>
        <fullName evidence="8">Lipoprotein LipO</fullName>
    </submittedName>
</protein>
<dbReference type="SUPFAM" id="SSF53850">
    <property type="entry name" value="Periplasmic binding protein-like II"/>
    <property type="match status" value="1"/>
</dbReference>
<evidence type="ECO:0000256" key="1">
    <source>
        <dbReference type="ARBA" id="ARBA00022475"/>
    </source>
</evidence>
<evidence type="ECO:0000256" key="5">
    <source>
        <dbReference type="ARBA" id="ARBA00023288"/>
    </source>
</evidence>
<keyword evidence="5 8" id="KW-0449">Lipoprotein</keyword>
<reference evidence="8 9" key="1">
    <citation type="submission" date="2018-01" db="EMBL/GenBank/DDBJ databases">
        <authorList>
            <person name="Gaut B.S."/>
            <person name="Morton B.R."/>
            <person name="Clegg M.T."/>
            <person name="Duvall M.R."/>
        </authorList>
    </citation>
    <scope>NUCLEOTIDE SEQUENCE [LARGE SCALE GENOMIC DNA]</scope>
    <source>
        <strain evidence="8">GP69</strain>
    </source>
</reference>
<feature type="chain" id="PRO_5014373638" evidence="7">
    <location>
        <begin position="28"/>
        <end position="578"/>
    </location>
</feature>
<keyword evidence="2 7" id="KW-0732">Signal</keyword>
<evidence type="ECO:0000256" key="6">
    <source>
        <dbReference type="SAM" id="MobiDB-lite"/>
    </source>
</evidence>
<keyword evidence="4" id="KW-0564">Palmitate</keyword>
<feature type="signal peptide" evidence="7">
    <location>
        <begin position="1"/>
        <end position="27"/>
    </location>
</feature>
<keyword evidence="3" id="KW-0472">Membrane</keyword>
<dbReference type="PROSITE" id="PS51257">
    <property type="entry name" value="PROKAR_LIPOPROTEIN"/>
    <property type="match status" value="1"/>
</dbReference>
<dbReference type="Pfam" id="PF01547">
    <property type="entry name" value="SBP_bac_1"/>
    <property type="match status" value="1"/>
</dbReference>
<sequence length="578" mass="64419">MKKKIVSALLCATLLSGLLTGCGNVGAEQQGSGETGSSDQSAEKTSEVSEDSQSSATEETPAVPEDFDPRTAGLSDIFPLEEPITLTYLIRQNDAMAATMDTYADVEFLKRLEELTNVHIEWNHNCSEEAFATMISSKQYPDLINYPLMGVAGGPSALIEDGVILDLTEMIPQYAPNYWAWMKNNPDMDLANRLDDGTIFSLGCQLGNWETLKFEKTYISGPQIRKDWLDKLGLEMPTTIDELYEVLVAFKENDCNGNGDPDDEIPYVIAGGDKRLGETMYTLAQCFGTGNSFIMDGDTVVYGPLTDYYKDFVTFMNKLYTEGLINSDFPINEDAFNLILQDQGGFTIDAMNSGVIAAHDLLKQTDDSYNYVSMAWPTGPDGQQVGMGRSGGGGRMTAISTQCEYPEIALAWLDYAYSYAGSLNATFGIEGESYDMVDGYPTIREEVKTTNDAWNVEENLCRWMVGSINYPCIRDIRFYEQMNLVEDYQKEIQANWGPQKEEYGTGMPGVVLTAEENDEFSDIMADVKTYVSECTLKFIRNEMSLDEWDSFTDNIEKMNIGKALEIQQAAVDRFNSRQ</sequence>
<evidence type="ECO:0000256" key="2">
    <source>
        <dbReference type="ARBA" id="ARBA00022729"/>
    </source>
</evidence>
<organism evidence="8 9">
    <name type="scientific">Acetatifactor muris</name>
    <dbReference type="NCBI Taxonomy" id="879566"/>
    <lineage>
        <taxon>Bacteria</taxon>
        <taxon>Bacillati</taxon>
        <taxon>Bacillota</taxon>
        <taxon>Clostridia</taxon>
        <taxon>Lachnospirales</taxon>
        <taxon>Lachnospiraceae</taxon>
        <taxon>Acetatifactor</taxon>
    </lineage>
</organism>
<dbReference type="PANTHER" id="PTHR43649:SF33">
    <property type="entry name" value="POLYGALACTURONAN_RHAMNOGALACTURONAN-BINDING PROTEIN YTCQ"/>
    <property type="match status" value="1"/>
</dbReference>
<dbReference type="InterPro" id="IPR050490">
    <property type="entry name" value="Bact_solute-bd_prot1"/>
</dbReference>
<evidence type="ECO:0000256" key="7">
    <source>
        <dbReference type="SAM" id="SignalP"/>
    </source>
</evidence>
<dbReference type="Gene3D" id="3.40.190.10">
    <property type="entry name" value="Periplasmic binding protein-like II"/>
    <property type="match status" value="2"/>
</dbReference>
<dbReference type="RefSeq" id="WP_103241553.1">
    <property type="nucleotide sequence ID" value="NZ_JANJZD010000027.1"/>
</dbReference>
<evidence type="ECO:0000256" key="3">
    <source>
        <dbReference type="ARBA" id="ARBA00023136"/>
    </source>
</evidence>
<evidence type="ECO:0000256" key="4">
    <source>
        <dbReference type="ARBA" id="ARBA00023139"/>
    </source>
</evidence>
<dbReference type="EMBL" id="OFSM01000027">
    <property type="protein sequence ID" value="SOY31573.1"/>
    <property type="molecule type" value="Genomic_DNA"/>
</dbReference>
<dbReference type="OrthoDB" id="2491264at2"/>
<feature type="compositionally biased region" description="Polar residues" evidence="6">
    <location>
        <begin position="28"/>
        <end position="40"/>
    </location>
</feature>
<accession>A0A2K4ZM62</accession>
<dbReference type="Proteomes" id="UP000236311">
    <property type="component" value="Unassembled WGS sequence"/>
</dbReference>